<evidence type="ECO:0000313" key="3">
    <source>
        <dbReference type="EMBL" id="BDP40471.1"/>
    </source>
</evidence>
<feature type="region of interest" description="Disordered" evidence="1">
    <location>
        <begin position="136"/>
        <end position="243"/>
    </location>
</feature>
<feature type="domain" description="Phosphodiester glycosidase" evidence="2">
    <location>
        <begin position="558"/>
        <end position="678"/>
    </location>
</feature>
<dbReference type="PANTHER" id="PTHR40446:SF2">
    <property type="entry name" value="N-ACETYLGLUCOSAMINE-1-PHOSPHODIESTER ALPHA-N-ACETYLGLUCOSAMINIDASE"/>
    <property type="match status" value="1"/>
</dbReference>
<accession>A0ABM8A9N3</accession>
<feature type="compositionally biased region" description="Low complexity" evidence="1">
    <location>
        <begin position="170"/>
        <end position="179"/>
    </location>
</feature>
<evidence type="ECO:0000313" key="4">
    <source>
        <dbReference type="Proteomes" id="UP001064971"/>
    </source>
</evidence>
<organism evidence="3 4">
    <name type="scientific">Deinococcus aetherius</name>
    <dbReference type="NCBI Taxonomy" id="200252"/>
    <lineage>
        <taxon>Bacteria</taxon>
        <taxon>Thermotogati</taxon>
        <taxon>Deinococcota</taxon>
        <taxon>Deinococci</taxon>
        <taxon>Deinococcales</taxon>
        <taxon>Deinococcaceae</taxon>
        <taxon>Deinococcus</taxon>
    </lineage>
</organism>
<dbReference type="EMBL" id="AP026560">
    <property type="protein sequence ID" value="BDP40471.1"/>
    <property type="molecule type" value="Genomic_DNA"/>
</dbReference>
<feature type="compositionally biased region" description="Pro residues" evidence="1">
    <location>
        <begin position="154"/>
        <end position="169"/>
    </location>
</feature>
<dbReference type="PANTHER" id="PTHR40446">
    <property type="entry name" value="N-ACETYLGLUCOSAMINE-1-PHOSPHODIESTER ALPHA-N-ACETYLGLUCOSAMINIDASE"/>
    <property type="match status" value="1"/>
</dbReference>
<proteinExistence type="predicted"/>
<dbReference type="InterPro" id="IPR018711">
    <property type="entry name" value="NAGPA"/>
</dbReference>
<evidence type="ECO:0000259" key="2">
    <source>
        <dbReference type="Pfam" id="PF09992"/>
    </source>
</evidence>
<keyword evidence="4" id="KW-1185">Reference proteome</keyword>
<dbReference type="Pfam" id="PF09992">
    <property type="entry name" value="NAGPA"/>
    <property type="match status" value="1"/>
</dbReference>
<reference evidence="3" key="1">
    <citation type="submission" date="2022-07" db="EMBL/GenBank/DDBJ databases">
        <title>Complete Genome Sequence of the Radioresistant Bacterium Deinococcus aetherius ST0316, Isolated from the Air Dust collected in Lower Stratosphere above Japan.</title>
        <authorList>
            <person name="Satoh K."/>
            <person name="Hagiwara K."/>
            <person name="Katsumata K."/>
            <person name="Kubo A."/>
            <person name="Yokobori S."/>
            <person name="Yamagishi A."/>
            <person name="Oono Y."/>
            <person name="Narumi I."/>
        </authorList>
    </citation>
    <scope>NUCLEOTIDE SEQUENCE</scope>
    <source>
        <strain evidence="3">ST0316</strain>
    </source>
</reference>
<dbReference type="Proteomes" id="UP001064971">
    <property type="component" value="Chromosome"/>
</dbReference>
<evidence type="ECO:0000256" key="1">
    <source>
        <dbReference type="SAM" id="MobiDB-lite"/>
    </source>
</evidence>
<protein>
    <recommendedName>
        <fullName evidence="2">Phosphodiester glycosidase domain-containing protein</fullName>
    </recommendedName>
</protein>
<sequence>MGLATLVLLAAATAGARPVAVGGVRQAASVGTRVVAGNEALAVWTLPRLGVAVRNDPRDLRLLLGERELRFSPERGWRALGFALPADVRLGVPQLVGGSLYVPVAAVRALGVQVLADAPDILDFAAPPVVPVATLPPSPDAPAPAAPAAHRPEPAPPVRPPVSPVPAAPLSPAVPARPATRPPEPVAAPKPTVSPAPAVPTPRPSEPPAPVPVPPVPSAPVPPTVVSPPPAPTPPTPTPPASVANLDTVRISRTLHRTVEVQRVVLELSGEAPHQITRDGAGLSVLLPGVTSGASTQRLESGDTLSVEPGVVGGPAGTRTAQTTVRLRTGGGSSEVFTLEDPPRVVIDTTTHTDTRVPPPIDPEGLPEGVTYRVRGGLHLLSFDPARFQPRVVTAPPGAARDVASLVKGVGGVAGVNGGYFDPASHLPVDLVAVGGLMTAPSLERRATVGFTAQGGAFFGYPRPRYVLSGAFGSVTVNSVGAKVRPELLTAFVGDGRTAVGAEGLTTVSLTPGDSAVSRVVTGRTVPPAGTLAFTFDPARFPGLPREAGERLTPTLNWQANDAPWTTAQDALSAGPLLVREGRVVVNPAREQFDTGAGVWRPTRQVAFGVMGGQPTIAYLEHGSPEAFASALAAAGVRDAVRLDSGSSATAYLTGGYGGLGGYLNTVWSRPVPNAIVFVPRGNASPAAVRP</sequence>
<gene>
    <name evidence="3" type="ORF">DAETH_04400</name>
</gene>
<feature type="compositionally biased region" description="Pro residues" evidence="1">
    <location>
        <begin position="136"/>
        <end position="145"/>
    </location>
</feature>
<name>A0ABM8A9N3_9DEIO</name>
<feature type="compositionally biased region" description="Pro residues" evidence="1">
    <location>
        <begin position="180"/>
        <end position="240"/>
    </location>
</feature>